<proteinExistence type="predicted"/>
<sequence length="574" mass="61858">MEKKDTFQDVKALTIRLTKAESVTDSAGEKAFPGFLHSILSEIPYFKANPGNIVLRKIENDPKDRSNLFALVEGSGNTCVLLTGHYDVVQTSIYGPLEPWAFDPEVLAEKIVGRPLGPGSEEEALRALRNDLASGEFLPGRGVLDMKSGLAAGISVLSGFSRKEERRGNLLFFAVADEEGSSRGMRAAAACLPKFLESRGLRPRLVINLDAAVDQGSGEQGRAVFTGSVGKALPFAYFIGRCTHAGAPFDGINPALMASEFAREIECNPEALPEKRGAAEAGGVQGGAEAAPGSSSEPGEAPSPPTILYFREAREGYDVTTPQAFFCALNVLTHTMSPEVIVESLMEMARGAINRSLAILRKRASTFVRPVPGRFSIPEAAPSVVGFEEFARRAELASPGILESSRDLAAARHPDDRVRQSLVVLQALLPFAGIEGPAAVIGFAPPYYPRAEFDQEKNADFMNILRGVIADFSKETGESLRLRPYFPGISDMSFLSFSDSPAQRGYVKNMSPVPDPTPGPTETGLAPIGCPVINLGPWGREYHQLGERVHMEYSFKQMPVLLSKLLTAVLGTEE</sequence>
<dbReference type="PANTHER" id="PTHR43808:SF27">
    <property type="entry name" value="PROTEIN ROCB"/>
    <property type="match status" value="1"/>
</dbReference>
<dbReference type="InterPro" id="IPR002933">
    <property type="entry name" value="Peptidase_M20"/>
</dbReference>
<dbReference type="PIRSF" id="PIRSF010386">
    <property type="entry name" value="RocB"/>
    <property type="match status" value="1"/>
</dbReference>
<evidence type="ECO:0000313" key="2">
    <source>
        <dbReference type="EMBL" id="MPL67777.1"/>
    </source>
</evidence>
<organism evidence="2">
    <name type="scientific">bioreactor metagenome</name>
    <dbReference type="NCBI Taxonomy" id="1076179"/>
    <lineage>
        <taxon>unclassified sequences</taxon>
        <taxon>metagenomes</taxon>
        <taxon>ecological metagenomes</taxon>
    </lineage>
</organism>
<gene>
    <name evidence="2" type="primary">rocB_2</name>
    <name evidence="2" type="ORF">SDC9_13480</name>
</gene>
<feature type="compositionally biased region" description="Low complexity" evidence="1">
    <location>
        <begin position="279"/>
        <end position="300"/>
    </location>
</feature>
<dbReference type="Gene3D" id="3.40.630.10">
    <property type="entry name" value="Zn peptidases"/>
    <property type="match status" value="1"/>
</dbReference>
<name>A0A644TN08_9ZZZZ</name>
<protein>
    <submittedName>
        <fullName evidence="2">Protein RocB</fullName>
    </submittedName>
</protein>
<dbReference type="SUPFAM" id="SSF53187">
    <property type="entry name" value="Zn-dependent exopeptidases"/>
    <property type="match status" value="1"/>
</dbReference>
<dbReference type="InterPro" id="IPR050072">
    <property type="entry name" value="Peptidase_M20A"/>
</dbReference>
<comment type="caution">
    <text evidence="2">The sequence shown here is derived from an EMBL/GenBank/DDBJ whole genome shotgun (WGS) entry which is preliminary data.</text>
</comment>
<reference evidence="2" key="1">
    <citation type="submission" date="2019-08" db="EMBL/GenBank/DDBJ databases">
        <authorList>
            <person name="Kucharzyk K."/>
            <person name="Murdoch R.W."/>
            <person name="Higgins S."/>
            <person name="Loffler F."/>
        </authorList>
    </citation>
    <scope>NUCLEOTIDE SEQUENCE</scope>
</reference>
<dbReference type="InterPro" id="IPR012166">
    <property type="entry name" value="Uncharacterised_RocB"/>
</dbReference>
<dbReference type="AlphaFoldDB" id="A0A644TN08"/>
<dbReference type="PANTHER" id="PTHR43808">
    <property type="entry name" value="ACETYLORNITHINE DEACETYLASE"/>
    <property type="match status" value="1"/>
</dbReference>
<feature type="region of interest" description="Disordered" evidence="1">
    <location>
        <begin position="276"/>
        <end position="305"/>
    </location>
</feature>
<evidence type="ECO:0000256" key="1">
    <source>
        <dbReference type="SAM" id="MobiDB-lite"/>
    </source>
</evidence>
<accession>A0A644TN08</accession>
<dbReference type="EMBL" id="VSSQ01000038">
    <property type="protein sequence ID" value="MPL67777.1"/>
    <property type="molecule type" value="Genomic_DNA"/>
</dbReference>
<dbReference type="GO" id="GO:0016787">
    <property type="term" value="F:hydrolase activity"/>
    <property type="evidence" value="ECO:0007669"/>
    <property type="project" value="InterPro"/>
</dbReference>
<dbReference type="Pfam" id="PF01546">
    <property type="entry name" value="Peptidase_M20"/>
    <property type="match status" value="1"/>
</dbReference>